<sequence>MAEIIRDFPPDRRRLSAFNADAFAGQPVPHRDWFVEGQIPLRTVTQLSADGGTGKSLIANQVAVAAVTATDSPIGIPRPGGVIYLSAEDDRDEIHRRLDAITRARGLALDDLSALRIVPLAGEDAVLAGLRPGSQSIVATPLWQALREEVLDLRPILVVLDTQADVFAGNENDRSQVRQFVGMLRGLAIEADLAVLLLAHPSLTGMSSGSGLSGSTAWNNSVRSRLYLERVKDESGVERDTDVRVLRTMKSNYSAKGAEIRLRYQDGRFVPDLGGGTAYGAAEADQVFLDLLAQFERQGRTVSPNSGANYAPNEFAKHPDALSISKVSFRAAMDRLLASGRVVIEDIGPPSRRLKALKRRDAE</sequence>
<dbReference type="InterPro" id="IPR027417">
    <property type="entry name" value="P-loop_NTPase"/>
</dbReference>
<dbReference type="RefSeq" id="WP_254742787.1">
    <property type="nucleotide sequence ID" value="NZ_JANCLU010000011.1"/>
</dbReference>
<dbReference type="EMBL" id="JANCLU010000011">
    <property type="protein sequence ID" value="MCP8939397.1"/>
    <property type="molecule type" value="Genomic_DNA"/>
</dbReference>
<name>A0ABT1LD29_9HYPH</name>
<reference evidence="1 2" key="1">
    <citation type="submission" date="2022-07" db="EMBL/GenBank/DDBJ databases">
        <authorList>
            <person name="Li W.-J."/>
            <person name="Deng Q.-Q."/>
        </authorList>
    </citation>
    <scope>NUCLEOTIDE SEQUENCE [LARGE SCALE GENOMIC DNA]</scope>
    <source>
        <strain evidence="1 2">SYSU M60028</strain>
    </source>
</reference>
<dbReference type="SUPFAM" id="SSF52540">
    <property type="entry name" value="P-loop containing nucleoside triphosphate hydrolases"/>
    <property type="match status" value="1"/>
</dbReference>
<gene>
    <name evidence="1" type="ORF">NK718_12805</name>
</gene>
<dbReference type="Pfam" id="PF13481">
    <property type="entry name" value="AAA_25"/>
    <property type="match status" value="1"/>
</dbReference>
<protein>
    <submittedName>
        <fullName evidence="1">AAA family ATPase</fullName>
    </submittedName>
</protein>
<comment type="caution">
    <text evidence="1">The sequence shown here is derived from an EMBL/GenBank/DDBJ whole genome shotgun (WGS) entry which is preliminary data.</text>
</comment>
<dbReference type="Gene3D" id="3.40.50.300">
    <property type="entry name" value="P-loop containing nucleotide triphosphate hydrolases"/>
    <property type="match status" value="1"/>
</dbReference>
<proteinExistence type="predicted"/>
<evidence type="ECO:0000313" key="2">
    <source>
        <dbReference type="Proteomes" id="UP001205890"/>
    </source>
</evidence>
<organism evidence="1 2">
    <name type="scientific">Alsobacter ponti</name>
    <dbReference type="NCBI Taxonomy" id="2962936"/>
    <lineage>
        <taxon>Bacteria</taxon>
        <taxon>Pseudomonadati</taxon>
        <taxon>Pseudomonadota</taxon>
        <taxon>Alphaproteobacteria</taxon>
        <taxon>Hyphomicrobiales</taxon>
        <taxon>Alsobacteraceae</taxon>
        <taxon>Alsobacter</taxon>
    </lineage>
</organism>
<dbReference type="Proteomes" id="UP001205890">
    <property type="component" value="Unassembled WGS sequence"/>
</dbReference>
<keyword evidence="2" id="KW-1185">Reference proteome</keyword>
<accession>A0ABT1LD29</accession>
<evidence type="ECO:0000313" key="1">
    <source>
        <dbReference type="EMBL" id="MCP8939397.1"/>
    </source>
</evidence>